<evidence type="ECO:0000259" key="3">
    <source>
        <dbReference type="PROSITE" id="PS51160"/>
    </source>
</evidence>
<dbReference type="PANTHER" id="PTHR47803">
    <property type="entry name" value="TRNA-SPECIFIC ADENOSINE DEAMINASE 1"/>
    <property type="match status" value="1"/>
</dbReference>
<sequence length="387" mass="42452">MDTTGRDRDGEGKDGKLECVSLGTGMKCLPSSKVPHAHGNILHDWHAEVLAIRAFNRFLLEECLAVLRPPHTPSPYLSHRDPQTAAAADFQAFSIREDVQIHMYCSEAPCGDASMELVMDAQEDATPWTSAPESVPGLPDLEAISSAEVTVLRGRSHFGHLGAVRLKPSRPDAPPTLSKSCTDKIALTQCTSLLSSLTSLLMSPRNAYLTSLVLPQSQYVESACIRAFSRSGRMSRISPDMEKRWSGGYAFHPFSVHATCREFKHSRRSVAPSEKPIPCNLSALSTPHFQESLIGGVLQGRKQLDPRGASRVSRRSMWKAVLELAGLVGVPLLLEAVRKERYGDVKEGDALAAHRQVKEDVRGVLRGWVRNRGDEEFGLDVDAEGPR</sequence>
<dbReference type="OrthoDB" id="10268011at2759"/>
<evidence type="ECO:0008006" key="6">
    <source>
        <dbReference type="Google" id="ProtNLM"/>
    </source>
</evidence>
<proteinExistence type="predicted"/>
<gene>
    <name evidence="4" type="ORF">EI97DRAFT_434293</name>
</gene>
<dbReference type="GO" id="GO:0043829">
    <property type="term" value="F:tRNA-specific adenosine-37 deaminase activity"/>
    <property type="evidence" value="ECO:0007669"/>
    <property type="project" value="TreeGrafter"/>
</dbReference>
<organism evidence="4 5">
    <name type="scientific">Westerdykella ornata</name>
    <dbReference type="NCBI Taxonomy" id="318751"/>
    <lineage>
        <taxon>Eukaryota</taxon>
        <taxon>Fungi</taxon>
        <taxon>Dikarya</taxon>
        <taxon>Ascomycota</taxon>
        <taxon>Pezizomycotina</taxon>
        <taxon>Dothideomycetes</taxon>
        <taxon>Pleosporomycetidae</taxon>
        <taxon>Pleosporales</taxon>
        <taxon>Sporormiaceae</taxon>
        <taxon>Westerdykella</taxon>
    </lineage>
</organism>
<feature type="domain" description="A to I editase" evidence="2">
    <location>
        <begin position="21"/>
        <end position="346"/>
    </location>
</feature>
<dbReference type="InterPro" id="IPR042935">
    <property type="entry name" value="Tad1"/>
</dbReference>
<dbReference type="GeneID" id="54551775"/>
<name>A0A6A6JH67_WESOR</name>
<protein>
    <recommendedName>
        <fullName evidence="6">A to I editase domain-containing protein</fullName>
    </recommendedName>
</protein>
<dbReference type="GO" id="GO:0003723">
    <property type="term" value="F:RNA binding"/>
    <property type="evidence" value="ECO:0007669"/>
    <property type="project" value="InterPro"/>
</dbReference>
<evidence type="ECO:0000313" key="5">
    <source>
        <dbReference type="Proteomes" id="UP000800097"/>
    </source>
</evidence>
<dbReference type="SMART" id="SM00552">
    <property type="entry name" value="ADEAMc"/>
    <property type="match status" value="1"/>
</dbReference>
<dbReference type="InterPro" id="IPR002466">
    <property type="entry name" value="A_deamin"/>
</dbReference>
<dbReference type="Proteomes" id="UP000800097">
    <property type="component" value="Unassembled WGS sequence"/>
</dbReference>
<dbReference type="PROSITE" id="PS50141">
    <property type="entry name" value="A_DEAMIN_EDITASE"/>
    <property type="match status" value="1"/>
</dbReference>
<evidence type="ECO:0000259" key="2">
    <source>
        <dbReference type="PROSITE" id="PS50141"/>
    </source>
</evidence>
<dbReference type="Pfam" id="PF02137">
    <property type="entry name" value="A_deamin"/>
    <property type="match status" value="1"/>
</dbReference>
<dbReference type="RefSeq" id="XP_033652992.1">
    <property type="nucleotide sequence ID" value="XM_033798600.1"/>
</dbReference>
<dbReference type="AlphaFoldDB" id="A0A6A6JH67"/>
<reference evidence="4" key="1">
    <citation type="journal article" date="2020" name="Stud. Mycol.">
        <title>101 Dothideomycetes genomes: a test case for predicting lifestyles and emergence of pathogens.</title>
        <authorList>
            <person name="Haridas S."/>
            <person name="Albert R."/>
            <person name="Binder M."/>
            <person name="Bloem J."/>
            <person name="Labutti K."/>
            <person name="Salamov A."/>
            <person name="Andreopoulos B."/>
            <person name="Baker S."/>
            <person name="Barry K."/>
            <person name="Bills G."/>
            <person name="Bluhm B."/>
            <person name="Cannon C."/>
            <person name="Castanera R."/>
            <person name="Culley D."/>
            <person name="Daum C."/>
            <person name="Ezra D."/>
            <person name="Gonzalez J."/>
            <person name="Henrissat B."/>
            <person name="Kuo A."/>
            <person name="Liang C."/>
            <person name="Lipzen A."/>
            <person name="Lutzoni F."/>
            <person name="Magnuson J."/>
            <person name="Mondo S."/>
            <person name="Nolan M."/>
            <person name="Ohm R."/>
            <person name="Pangilinan J."/>
            <person name="Park H.-J."/>
            <person name="Ramirez L."/>
            <person name="Alfaro M."/>
            <person name="Sun H."/>
            <person name="Tritt A."/>
            <person name="Yoshinaga Y."/>
            <person name="Zwiers L.-H."/>
            <person name="Turgeon B."/>
            <person name="Goodwin S."/>
            <person name="Spatafora J."/>
            <person name="Crous P."/>
            <person name="Grigoriev I."/>
        </authorList>
    </citation>
    <scope>NUCLEOTIDE SEQUENCE</scope>
    <source>
        <strain evidence="4">CBS 379.55</strain>
    </source>
</reference>
<dbReference type="PROSITE" id="PS51160">
    <property type="entry name" value="ACYLPHOSPHATASE_3"/>
    <property type="match status" value="1"/>
</dbReference>
<keyword evidence="5" id="KW-1185">Reference proteome</keyword>
<dbReference type="PANTHER" id="PTHR47803:SF1">
    <property type="entry name" value="TRNA-SPECIFIC ADENOSINE DEAMINASE 1"/>
    <property type="match status" value="1"/>
</dbReference>
<feature type="domain" description="Acylphosphatase-like" evidence="3">
    <location>
        <begin position="336"/>
        <end position="387"/>
    </location>
</feature>
<dbReference type="InterPro" id="IPR001792">
    <property type="entry name" value="Acylphosphatase-like_dom"/>
</dbReference>
<evidence type="ECO:0000313" key="4">
    <source>
        <dbReference type="EMBL" id="KAF2275453.1"/>
    </source>
</evidence>
<dbReference type="GO" id="GO:0002100">
    <property type="term" value="P:tRNA wobble adenosine to inosine editing"/>
    <property type="evidence" value="ECO:0007669"/>
    <property type="project" value="InterPro"/>
</dbReference>
<accession>A0A6A6JH67</accession>
<dbReference type="EMBL" id="ML986497">
    <property type="protein sequence ID" value="KAF2275453.1"/>
    <property type="molecule type" value="Genomic_DNA"/>
</dbReference>
<evidence type="ECO:0000256" key="1">
    <source>
        <dbReference type="PROSITE-ProRule" id="PRU00520"/>
    </source>
</evidence>
<comment type="caution">
    <text evidence="1">Lacks conserved residue(s) required for the propagation of feature annotation.</text>
</comment>